<evidence type="ECO:0000256" key="4">
    <source>
        <dbReference type="ARBA" id="ARBA00023136"/>
    </source>
</evidence>
<feature type="transmembrane region" description="Helical" evidence="7">
    <location>
        <begin position="142"/>
        <end position="167"/>
    </location>
</feature>
<feature type="compositionally biased region" description="Low complexity" evidence="6">
    <location>
        <begin position="320"/>
        <end position="333"/>
    </location>
</feature>
<keyword evidence="4 7" id="KW-0472">Membrane</keyword>
<feature type="region of interest" description="Disordered" evidence="6">
    <location>
        <begin position="309"/>
        <end position="333"/>
    </location>
</feature>
<feature type="transmembrane region" description="Helical" evidence="7">
    <location>
        <begin position="30"/>
        <end position="51"/>
    </location>
</feature>
<dbReference type="PANTHER" id="PTHR33048">
    <property type="entry name" value="PTH11-LIKE INTEGRAL MEMBRANE PROTEIN (AFU_ORTHOLOGUE AFUA_5G11245)"/>
    <property type="match status" value="1"/>
</dbReference>
<evidence type="ECO:0000256" key="2">
    <source>
        <dbReference type="ARBA" id="ARBA00022692"/>
    </source>
</evidence>
<organism evidence="9 10">
    <name type="scientific">Dendryphion nanum</name>
    <dbReference type="NCBI Taxonomy" id="256645"/>
    <lineage>
        <taxon>Eukaryota</taxon>
        <taxon>Fungi</taxon>
        <taxon>Dikarya</taxon>
        <taxon>Ascomycota</taxon>
        <taxon>Pezizomycotina</taxon>
        <taxon>Dothideomycetes</taxon>
        <taxon>Pleosporomycetidae</taxon>
        <taxon>Pleosporales</taxon>
        <taxon>Torulaceae</taxon>
        <taxon>Dendryphion</taxon>
    </lineage>
</organism>
<dbReference type="OrthoDB" id="5429740at2759"/>
<evidence type="ECO:0000313" key="10">
    <source>
        <dbReference type="Proteomes" id="UP000700596"/>
    </source>
</evidence>
<name>A0A9P9ITG0_9PLEO</name>
<comment type="similarity">
    <text evidence="5">Belongs to the SAT4 family.</text>
</comment>
<evidence type="ECO:0000259" key="8">
    <source>
        <dbReference type="Pfam" id="PF20684"/>
    </source>
</evidence>
<sequence length="470" mass="52774">MPGGISPPLEVMMTWPKPNYKNPETRPKTVLITACVFGPLTTLLIFVRLWIRLRVQRNAGWDDWLMLAALFPIIGLTVILPLSTELYGFDRHVWDVDPRLFPTSRKYVLAIEVVFCVATGLIKISILLFYRRLSVRAISRGFRWATWITIGFIASYSIAFAIVPIFLCDPISAFWDQTDIVKIAMGYEFKCLNEGADVFAAGVISAVQDLITAILPTFLYWNLQIPFRQKVALFGIFAIGYGVVALGALRAYASYNIFFKTYDVTWASHENWLFTMLELHIGALCANAPTLKVFFKQFLNLERLTNRSKSRSNRSKEKNGSNTNTSSTKSTPSLWEKFGHWKHGRSHSKGGYLSEPHTDVSVDLHGGVQKNVEVDIEFHSKLSRESLPMTANSVDILTGQYSTWDHDIEMGSFESMVIAEEEELSALPPMPSQPQSAPAAATTSTIATTKTSRHTKNNSRGLFPFPQVKG</sequence>
<reference evidence="9" key="1">
    <citation type="journal article" date="2021" name="Nat. Commun.">
        <title>Genetic determinants of endophytism in the Arabidopsis root mycobiome.</title>
        <authorList>
            <person name="Mesny F."/>
            <person name="Miyauchi S."/>
            <person name="Thiergart T."/>
            <person name="Pickel B."/>
            <person name="Atanasova L."/>
            <person name="Karlsson M."/>
            <person name="Huettel B."/>
            <person name="Barry K.W."/>
            <person name="Haridas S."/>
            <person name="Chen C."/>
            <person name="Bauer D."/>
            <person name="Andreopoulos W."/>
            <person name="Pangilinan J."/>
            <person name="LaButti K."/>
            <person name="Riley R."/>
            <person name="Lipzen A."/>
            <person name="Clum A."/>
            <person name="Drula E."/>
            <person name="Henrissat B."/>
            <person name="Kohler A."/>
            <person name="Grigoriev I.V."/>
            <person name="Martin F.M."/>
            <person name="Hacquard S."/>
        </authorList>
    </citation>
    <scope>NUCLEOTIDE SEQUENCE</scope>
    <source>
        <strain evidence="9">MPI-CAGE-CH-0243</strain>
    </source>
</reference>
<dbReference type="Pfam" id="PF20684">
    <property type="entry name" value="Fung_rhodopsin"/>
    <property type="match status" value="1"/>
</dbReference>
<dbReference type="AlphaFoldDB" id="A0A9P9ITG0"/>
<proteinExistence type="inferred from homology"/>
<evidence type="ECO:0000256" key="7">
    <source>
        <dbReference type="SAM" id="Phobius"/>
    </source>
</evidence>
<feature type="transmembrane region" description="Helical" evidence="7">
    <location>
        <begin position="198"/>
        <end position="219"/>
    </location>
</feature>
<comment type="caution">
    <text evidence="9">The sequence shown here is derived from an EMBL/GenBank/DDBJ whole genome shotgun (WGS) entry which is preliminary data.</text>
</comment>
<feature type="domain" description="Rhodopsin" evidence="8">
    <location>
        <begin position="47"/>
        <end position="296"/>
    </location>
</feature>
<keyword evidence="2 7" id="KW-0812">Transmembrane</keyword>
<comment type="subcellular location">
    <subcellularLocation>
        <location evidence="1">Membrane</location>
        <topology evidence="1">Multi-pass membrane protein</topology>
    </subcellularLocation>
</comment>
<evidence type="ECO:0000256" key="3">
    <source>
        <dbReference type="ARBA" id="ARBA00022989"/>
    </source>
</evidence>
<dbReference type="InterPro" id="IPR049326">
    <property type="entry name" value="Rhodopsin_dom_fungi"/>
</dbReference>
<keyword evidence="10" id="KW-1185">Reference proteome</keyword>
<keyword evidence="3 7" id="KW-1133">Transmembrane helix</keyword>
<evidence type="ECO:0000256" key="6">
    <source>
        <dbReference type="SAM" id="MobiDB-lite"/>
    </source>
</evidence>
<feature type="transmembrane region" description="Helical" evidence="7">
    <location>
        <begin position="107"/>
        <end position="130"/>
    </location>
</feature>
<accession>A0A9P9ITG0</accession>
<evidence type="ECO:0000256" key="5">
    <source>
        <dbReference type="ARBA" id="ARBA00038359"/>
    </source>
</evidence>
<dbReference type="PANTHER" id="PTHR33048:SF129">
    <property type="entry name" value="INTEGRAL MEMBRANE PROTEIN-RELATED"/>
    <property type="match status" value="1"/>
</dbReference>
<evidence type="ECO:0000256" key="1">
    <source>
        <dbReference type="ARBA" id="ARBA00004141"/>
    </source>
</evidence>
<evidence type="ECO:0000313" key="9">
    <source>
        <dbReference type="EMBL" id="KAH7130339.1"/>
    </source>
</evidence>
<feature type="transmembrane region" description="Helical" evidence="7">
    <location>
        <begin position="231"/>
        <end position="252"/>
    </location>
</feature>
<dbReference type="GO" id="GO:0016020">
    <property type="term" value="C:membrane"/>
    <property type="evidence" value="ECO:0007669"/>
    <property type="project" value="UniProtKB-SubCell"/>
</dbReference>
<dbReference type="EMBL" id="JAGMWT010000004">
    <property type="protein sequence ID" value="KAH7130339.1"/>
    <property type="molecule type" value="Genomic_DNA"/>
</dbReference>
<dbReference type="Proteomes" id="UP000700596">
    <property type="component" value="Unassembled WGS sequence"/>
</dbReference>
<feature type="compositionally biased region" description="Low complexity" evidence="6">
    <location>
        <begin position="433"/>
        <end position="450"/>
    </location>
</feature>
<protein>
    <recommendedName>
        <fullName evidence="8">Rhodopsin domain-containing protein</fullName>
    </recommendedName>
</protein>
<feature type="region of interest" description="Disordered" evidence="6">
    <location>
        <begin position="427"/>
        <end position="470"/>
    </location>
</feature>
<feature type="transmembrane region" description="Helical" evidence="7">
    <location>
        <begin position="63"/>
        <end position="87"/>
    </location>
</feature>
<gene>
    <name evidence="9" type="ORF">B0J11DRAFT_602673</name>
</gene>
<dbReference type="InterPro" id="IPR052337">
    <property type="entry name" value="SAT4-like"/>
</dbReference>